<comment type="caution">
    <text evidence="1">The sequence shown here is derived from an EMBL/GenBank/DDBJ whole genome shotgun (WGS) entry which is preliminary data.</text>
</comment>
<accession>A0A4Y2T5D6</accession>
<dbReference type="EMBL" id="BGPR01025627">
    <property type="protein sequence ID" value="GBN94696.1"/>
    <property type="molecule type" value="Genomic_DNA"/>
</dbReference>
<dbReference type="Proteomes" id="UP000499080">
    <property type="component" value="Unassembled WGS sequence"/>
</dbReference>
<proteinExistence type="predicted"/>
<evidence type="ECO:0000313" key="2">
    <source>
        <dbReference type="Proteomes" id="UP000499080"/>
    </source>
</evidence>
<sequence length="84" mass="9579">MVLRMASTVPGEMSVNVRLSCLKMAHCRFQYTSKAIAQIFNDNNPHTYDLKRTRLHTSEQGLKPSVQDPVTFLCHQLSDRLSNT</sequence>
<protein>
    <submittedName>
        <fullName evidence="1">Uncharacterized protein</fullName>
    </submittedName>
</protein>
<dbReference type="AlphaFoldDB" id="A0A4Y2T5D6"/>
<gene>
    <name evidence="1" type="ORF">AVEN_270893_1</name>
</gene>
<evidence type="ECO:0000313" key="1">
    <source>
        <dbReference type="EMBL" id="GBN94696.1"/>
    </source>
</evidence>
<name>A0A4Y2T5D6_ARAVE</name>
<reference evidence="1 2" key="1">
    <citation type="journal article" date="2019" name="Sci. Rep.">
        <title>Orb-weaving spider Araneus ventricosus genome elucidates the spidroin gene catalogue.</title>
        <authorList>
            <person name="Kono N."/>
            <person name="Nakamura H."/>
            <person name="Ohtoshi R."/>
            <person name="Moran D.A.P."/>
            <person name="Shinohara A."/>
            <person name="Yoshida Y."/>
            <person name="Fujiwara M."/>
            <person name="Mori M."/>
            <person name="Tomita M."/>
            <person name="Arakawa K."/>
        </authorList>
    </citation>
    <scope>NUCLEOTIDE SEQUENCE [LARGE SCALE GENOMIC DNA]</scope>
</reference>
<organism evidence="1 2">
    <name type="scientific">Araneus ventricosus</name>
    <name type="common">Orbweaver spider</name>
    <name type="synonym">Epeira ventricosa</name>
    <dbReference type="NCBI Taxonomy" id="182803"/>
    <lineage>
        <taxon>Eukaryota</taxon>
        <taxon>Metazoa</taxon>
        <taxon>Ecdysozoa</taxon>
        <taxon>Arthropoda</taxon>
        <taxon>Chelicerata</taxon>
        <taxon>Arachnida</taxon>
        <taxon>Araneae</taxon>
        <taxon>Araneomorphae</taxon>
        <taxon>Entelegynae</taxon>
        <taxon>Araneoidea</taxon>
        <taxon>Araneidae</taxon>
        <taxon>Araneus</taxon>
    </lineage>
</organism>
<keyword evidence="2" id="KW-1185">Reference proteome</keyword>